<dbReference type="SMART" id="SM01152">
    <property type="entry name" value="DUF167"/>
    <property type="match status" value="1"/>
</dbReference>
<dbReference type="InterPro" id="IPR041370">
    <property type="entry name" value="Mlase_EEF1AKMT1/ZCCHC4"/>
</dbReference>
<dbReference type="Pfam" id="PF10237">
    <property type="entry name" value="N6-adenineMlase"/>
    <property type="match status" value="1"/>
</dbReference>
<sequence length="342" mass="37910">SKQKSTTSKKQQNEQQQKQQTTADCGSAIRLCPKSSDLLISVHVRPGAKISQLTELDSDSIGLSITAPPVDGQANAAVVEHLAEMLGCRRSDVDLQSGAKSKDKLLRVAASAGLTVESARQALQLALTKFKALEMLANETVEDSDDDVPQLSAHALAALEEFYTDQHQQEKSASVQPAEDWNLSQFWYNEATCETLATEVEACCREQNRNSPSEVIVAFVSCPTLYLHVRKLRLNKQQSVDNLHLLEFDTRFASWDDSYQSRFNFHRYDFREPEKLPANLLGKCSLVIADPPFLSEECLRSTAFSIQRLICSNSGRLILCTGAVQEDLAAKYLNAKQEAIQA</sequence>
<evidence type="ECO:0000256" key="1">
    <source>
        <dbReference type="ARBA" id="ARBA00004496"/>
    </source>
</evidence>
<name>A0A1I8JSA6_9PLAT</name>
<feature type="compositionally biased region" description="Low complexity" evidence="6">
    <location>
        <begin position="1"/>
        <end position="22"/>
    </location>
</feature>
<keyword evidence="3" id="KW-0963">Cytoplasm</keyword>
<evidence type="ECO:0000313" key="7">
    <source>
        <dbReference type="Proteomes" id="UP000095280"/>
    </source>
</evidence>
<evidence type="ECO:0000256" key="6">
    <source>
        <dbReference type="SAM" id="MobiDB-lite"/>
    </source>
</evidence>
<dbReference type="Pfam" id="PF02594">
    <property type="entry name" value="DUF167"/>
    <property type="match status" value="1"/>
</dbReference>
<dbReference type="InterPro" id="IPR036591">
    <property type="entry name" value="YggU-like_sf"/>
</dbReference>
<evidence type="ECO:0000256" key="4">
    <source>
        <dbReference type="ARBA" id="ARBA00022603"/>
    </source>
</evidence>
<dbReference type="NCBIfam" id="TIGR00251">
    <property type="entry name" value="DUF167 family protein"/>
    <property type="match status" value="1"/>
</dbReference>
<keyword evidence="4" id="KW-0489">Methyltransferase</keyword>
<dbReference type="WBParaSite" id="snap_masked-unitig_7192-processed-gene-0.1-mRNA-1">
    <property type="protein sequence ID" value="snap_masked-unitig_7192-processed-gene-0.1-mRNA-1"/>
    <property type="gene ID" value="snap_masked-unitig_7192-processed-gene-0.1"/>
</dbReference>
<dbReference type="InterPro" id="IPR003746">
    <property type="entry name" value="DUF167"/>
</dbReference>
<dbReference type="GO" id="GO:0005737">
    <property type="term" value="C:cytoplasm"/>
    <property type="evidence" value="ECO:0007669"/>
    <property type="project" value="UniProtKB-SubCell"/>
</dbReference>
<dbReference type="HAMAP" id="MF_00634">
    <property type="entry name" value="UPF0235"/>
    <property type="match status" value="1"/>
</dbReference>
<dbReference type="PANTHER" id="PTHR13200:SF0">
    <property type="entry name" value="EEF1A LYSINE METHYLTRANSFERASE 1"/>
    <property type="match status" value="1"/>
</dbReference>
<dbReference type="AlphaFoldDB" id="A0A1I8JSA6"/>
<accession>A0A1I8JSA6</accession>
<dbReference type="SUPFAM" id="SSF69786">
    <property type="entry name" value="YggU-like"/>
    <property type="match status" value="1"/>
</dbReference>
<dbReference type="Proteomes" id="UP000095280">
    <property type="component" value="Unplaced"/>
</dbReference>
<proteinExistence type="inferred from homology"/>
<comment type="similarity">
    <text evidence="2">Belongs to the UPF0235 family.</text>
</comment>
<dbReference type="PANTHER" id="PTHR13200">
    <property type="entry name" value="EEF1A LYSINE METHYLTRANSFERASE 1"/>
    <property type="match status" value="1"/>
</dbReference>
<dbReference type="GO" id="GO:0016279">
    <property type="term" value="F:protein-lysine N-methyltransferase activity"/>
    <property type="evidence" value="ECO:0007669"/>
    <property type="project" value="InterPro"/>
</dbReference>
<evidence type="ECO:0000256" key="2">
    <source>
        <dbReference type="ARBA" id="ARBA00010364"/>
    </source>
</evidence>
<evidence type="ECO:0000313" key="8">
    <source>
        <dbReference type="WBParaSite" id="snap_masked-unitig_7192-processed-gene-0.1-mRNA-1"/>
    </source>
</evidence>
<dbReference type="Gene3D" id="3.30.1200.10">
    <property type="entry name" value="YggU-like"/>
    <property type="match status" value="1"/>
</dbReference>
<protein>
    <submittedName>
        <fullName evidence="8">N(6)-adenine-specific DNA methyltransferase 2</fullName>
    </submittedName>
</protein>
<dbReference type="InterPro" id="IPR019369">
    <property type="entry name" value="Efm5/EEF1AKMT1"/>
</dbReference>
<evidence type="ECO:0000256" key="3">
    <source>
        <dbReference type="ARBA" id="ARBA00022490"/>
    </source>
</evidence>
<organism evidence="7 8">
    <name type="scientific">Macrostomum lignano</name>
    <dbReference type="NCBI Taxonomy" id="282301"/>
    <lineage>
        <taxon>Eukaryota</taxon>
        <taxon>Metazoa</taxon>
        <taxon>Spiralia</taxon>
        <taxon>Lophotrochozoa</taxon>
        <taxon>Platyhelminthes</taxon>
        <taxon>Rhabditophora</taxon>
        <taxon>Macrostomorpha</taxon>
        <taxon>Macrostomida</taxon>
        <taxon>Macrostomidae</taxon>
        <taxon>Macrostomum</taxon>
    </lineage>
</organism>
<comment type="subcellular location">
    <subcellularLocation>
        <location evidence="1">Cytoplasm</location>
    </subcellularLocation>
</comment>
<reference evidence="8" key="1">
    <citation type="submission" date="2016-11" db="UniProtKB">
        <authorList>
            <consortium name="WormBaseParasite"/>
        </authorList>
    </citation>
    <scope>IDENTIFICATION</scope>
</reference>
<keyword evidence="5" id="KW-0808">Transferase</keyword>
<dbReference type="GO" id="GO:0032259">
    <property type="term" value="P:methylation"/>
    <property type="evidence" value="ECO:0007669"/>
    <property type="project" value="UniProtKB-KW"/>
</dbReference>
<feature type="region of interest" description="Disordered" evidence="6">
    <location>
        <begin position="1"/>
        <end position="24"/>
    </location>
</feature>
<keyword evidence="7" id="KW-1185">Reference proteome</keyword>
<evidence type="ECO:0000256" key="5">
    <source>
        <dbReference type="ARBA" id="ARBA00022679"/>
    </source>
</evidence>